<accession>A0A834SGR8</accession>
<organism evidence="2 3">
    <name type="scientific">Senna tora</name>
    <dbReference type="NCBI Taxonomy" id="362788"/>
    <lineage>
        <taxon>Eukaryota</taxon>
        <taxon>Viridiplantae</taxon>
        <taxon>Streptophyta</taxon>
        <taxon>Embryophyta</taxon>
        <taxon>Tracheophyta</taxon>
        <taxon>Spermatophyta</taxon>
        <taxon>Magnoliopsida</taxon>
        <taxon>eudicotyledons</taxon>
        <taxon>Gunneridae</taxon>
        <taxon>Pentapetalae</taxon>
        <taxon>rosids</taxon>
        <taxon>fabids</taxon>
        <taxon>Fabales</taxon>
        <taxon>Fabaceae</taxon>
        <taxon>Caesalpinioideae</taxon>
        <taxon>Cassia clade</taxon>
        <taxon>Senna</taxon>
    </lineage>
</organism>
<proteinExistence type="predicted"/>
<sequence>MNMIRIAPEPTSISHSCGEEDEEEQPEGCYKIGELQSPSGWERYGGQALDSKANGLKSADIFHLFIYLCNGTGSSAIVAEDF</sequence>
<gene>
    <name evidence="2" type="ORF">G2W53_042283</name>
</gene>
<evidence type="ECO:0000256" key="1">
    <source>
        <dbReference type="SAM" id="MobiDB-lite"/>
    </source>
</evidence>
<evidence type="ECO:0000313" key="2">
    <source>
        <dbReference type="EMBL" id="KAF7803172.1"/>
    </source>
</evidence>
<name>A0A834SGR8_9FABA</name>
<feature type="region of interest" description="Disordered" evidence="1">
    <location>
        <begin position="1"/>
        <end position="26"/>
    </location>
</feature>
<comment type="caution">
    <text evidence="2">The sequence shown here is derived from an EMBL/GenBank/DDBJ whole genome shotgun (WGS) entry which is preliminary data.</text>
</comment>
<keyword evidence="3" id="KW-1185">Reference proteome</keyword>
<dbReference type="Proteomes" id="UP000634136">
    <property type="component" value="Unassembled WGS sequence"/>
</dbReference>
<dbReference type="EMBL" id="JAAIUW010000013">
    <property type="protein sequence ID" value="KAF7803172.1"/>
    <property type="molecule type" value="Genomic_DNA"/>
</dbReference>
<reference evidence="2" key="1">
    <citation type="submission" date="2020-09" db="EMBL/GenBank/DDBJ databases">
        <title>Genome-Enabled Discovery of Anthraquinone Biosynthesis in Senna tora.</title>
        <authorList>
            <person name="Kang S.-H."/>
            <person name="Pandey R.P."/>
            <person name="Lee C.-M."/>
            <person name="Sim J.-S."/>
            <person name="Jeong J.-T."/>
            <person name="Choi B.-S."/>
            <person name="Jung M."/>
            <person name="Ginzburg D."/>
            <person name="Zhao K."/>
            <person name="Won S.Y."/>
            <person name="Oh T.-J."/>
            <person name="Yu Y."/>
            <person name="Kim N.-H."/>
            <person name="Lee O.R."/>
            <person name="Lee T.-H."/>
            <person name="Bashyal P."/>
            <person name="Kim T.-S."/>
            <person name="Lee W.-H."/>
            <person name="Kawkins C."/>
            <person name="Kim C.-K."/>
            <person name="Kim J.S."/>
            <person name="Ahn B.O."/>
            <person name="Rhee S.Y."/>
            <person name="Sohng J.K."/>
        </authorList>
    </citation>
    <scope>NUCLEOTIDE SEQUENCE</scope>
    <source>
        <tissue evidence="2">Leaf</tissue>
    </source>
</reference>
<protein>
    <submittedName>
        <fullName evidence="2">Uncharacterized protein</fullName>
    </submittedName>
</protein>
<dbReference type="AlphaFoldDB" id="A0A834SGR8"/>
<evidence type="ECO:0000313" key="3">
    <source>
        <dbReference type="Proteomes" id="UP000634136"/>
    </source>
</evidence>